<gene>
    <name evidence="2" type="ORF">mPipKuh1_010855</name>
</gene>
<accession>A0A7J7TW38</accession>
<keyword evidence="3" id="KW-1185">Reference proteome</keyword>
<organism evidence="2 3">
    <name type="scientific">Pipistrellus kuhlii</name>
    <name type="common">Kuhl's pipistrelle</name>
    <dbReference type="NCBI Taxonomy" id="59472"/>
    <lineage>
        <taxon>Eukaryota</taxon>
        <taxon>Metazoa</taxon>
        <taxon>Chordata</taxon>
        <taxon>Craniata</taxon>
        <taxon>Vertebrata</taxon>
        <taxon>Euteleostomi</taxon>
        <taxon>Mammalia</taxon>
        <taxon>Eutheria</taxon>
        <taxon>Laurasiatheria</taxon>
        <taxon>Chiroptera</taxon>
        <taxon>Yangochiroptera</taxon>
        <taxon>Vespertilionidae</taxon>
        <taxon>Pipistrellus</taxon>
    </lineage>
</organism>
<name>A0A7J7TW38_PIPKU</name>
<comment type="caution">
    <text evidence="2">The sequence shown here is derived from an EMBL/GenBank/DDBJ whole genome shotgun (WGS) entry which is preliminary data.</text>
</comment>
<protein>
    <submittedName>
        <fullName evidence="2">Uncharacterized protein</fullName>
    </submittedName>
</protein>
<feature type="region of interest" description="Disordered" evidence="1">
    <location>
        <begin position="1"/>
        <end position="23"/>
    </location>
</feature>
<dbReference type="EMBL" id="JACAGB010000024">
    <property type="protein sequence ID" value="KAF6304834.1"/>
    <property type="molecule type" value="Genomic_DNA"/>
</dbReference>
<proteinExistence type="predicted"/>
<evidence type="ECO:0000313" key="3">
    <source>
        <dbReference type="Proteomes" id="UP000558488"/>
    </source>
</evidence>
<evidence type="ECO:0000313" key="2">
    <source>
        <dbReference type="EMBL" id="KAF6304834.1"/>
    </source>
</evidence>
<dbReference type="AlphaFoldDB" id="A0A7J7TW38"/>
<reference evidence="2 3" key="1">
    <citation type="journal article" date="2020" name="Nature">
        <title>Six reference-quality genomes reveal evolution of bat adaptations.</title>
        <authorList>
            <person name="Jebb D."/>
            <person name="Huang Z."/>
            <person name="Pippel M."/>
            <person name="Hughes G.M."/>
            <person name="Lavrichenko K."/>
            <person name="Devanna P."/>
            <person name="Winkler S."/>
            <person name="Jermiin L.S."/>
            <person name="Skirmuntt E.C."/>
            <person name="Katzourakis A."/>
            <person name="Burkitt-Gray L."/>
            <person name="Ray D.A."/>
            <person name="Sullivan K.A.M."/>
            <person name="Roscito J.G."/>
            <person name="Kirilenko B.M."/>
            <person name="Davalos L.M."/>
            <person name="Corthals A.P."/>
            <person name="Power M.L."/>
            <person name="Jones G."/>
            <person name="Ransome R.D."/>
            <person name="Dechmann D.K.N."/>
            <person name="Locatelli A.G."/>
            <person name="Puechmaille S.J."/>
            <person name="Fedrigo O."/>
            <person name="Jarvis E.D."/>
            <person name="Hiller M."/>
            <person name="Vernes S.C."/>
            <person name="Myers E.W."/>
            <person name="Teeling E.C."/>
        </authorList>
    </citation>
    <scope>NUCLEOTIDE SEQUENCE [LARGE SCALE GENOMIC DNA]</scope>
    <source>
        <strain evidence="2">MPipKuh1</strain>
        <tissue evidence="2">Flight muscle</tissue>
    </source>
</reference>
<dbReference type="Proteomes" id="UP000558488">
    <property type="component" value="Unassembled WGS sequence"/>
</dbReference>
<sequence length="101" mass="11594">MLAITGGWGGNVGHVTGQTQRDWPQSIDESQLEYKTSGAPVLFTQPASPSPHSPSSFGVSFHLREDVSEKAAHPSAPRVLREILRRRRRRWRLRRRRRRLL</sequence>
<evidence type="ECO:0000256" key="1">
    <source>
        <dbReference type="SAM" id="MobiDB-lite"/>
    </source>
</evidence>
<feature type="compositionally biased region" description="Gly residues" evidence="1">
    <location>
        <begin position="1"/>
        <end position="12"/>
    </location>
</feature>